<proteinExistence type="predicted"/>
<evidence type="ECO:0000313" key="2">
    <source>
        <dbReference type="EMBL" id="GAA2618707.1"/>
    </source>
</evidence>
<dbReference type="Proteomes" id="UP001500151">
    <property type="component" value="Unassembled WGS sequence"/>
</dbReference>
<dbReference type="Pfam" id="PF13560">
    <property type="entry name" value="HTH_31"/>
    <property type="match status" value="1"/>
</dbReference>
<keyword evidence="3" id="KW-1185">Reference proteome</keyword>
<sequence>MWVTRNEEADKPVRSNPTGRQLRLGVELRKLRERAGLNATEAGQLLGVKQNQISNMEAGRAGVSPERVRTMACQYECSDKALIEAIVAMTGDRRRGWWEHYREILPSPLLDLAELEHHAQSLRTSVTARIPGLLQTVDHAREIFRQGVTELSPPDIEHRISFRVKRQAVLYRDDPTPYQAIIHEAALRMKVGGSSVSRQQLKHLLDASDREHITLRAITFDVGAYPGSGQSIYYAHGPVPELDTVHLDQSHGLKFLDAESQLRKYRTLFERLDAVALAPEKTRDLILAVIHDL</sequence>
<comment type="caution">
    <text evidence="2">The sequence shown here is derived from an EMBL/GenBank/DDBJ whole genome shotgun (WGS) entry which is preliminary data.</text>
</comment>
<dbReference type="PROSITE" id="PS50943">
    <property type="entry name" value="HTH_CROC1"/>
    <property type="match status" value="1"/>
</dbReference>
<dbReference type="InterPro" id="IPR010982">
    <property type="entry name" value="Lambda_DNA-bd_dom_sf"/>
</dbReference>
<dbReference type="SMART" id="SM00530">
    <property type="entry name" value="HTH_XRE"/>
    <property type="match status" value="1"/>
</dbReference>
<dbReference type="SUPFAM" id="SSF47413">
    <property type="entry name" value="lambda repressor-like DNA-binding domains"/>
    <property type="match status" value="1"/>
</dbReference>
<gene>
    <name evidence="2" type="ORF">GCM10010307_00900</name>
</gene>
<dbReference type="Gene3D" id="1.10.260.40">
    <property type="entry name" value="lambda repressor-like DNA-binding domains"/>
    <property type="match status" value="1"/>
</dbReference>
<dbReference type="InterPro" id="IPR001387">
    <property type="entry name" value="Cro/C1-type_HTH"/>
</dbReference>
<accession>A0ABP6CLL5</accession>
<dbReference type="InterPro" id="IPR043917">
    <property type="entry name" value="DUF5753"/>
</dbReference>
<dbReference type="Pfam" id="PF19054">
    <property type="entry name" value="DUF5753"/>
    <property type="match status" value="1"/>
</dbReference>
<feature type="domain" description="HTH cro/C1-type" evidence="1">
    <location>
        <begin position="28"/>
        <end position="82"/>
    </location>
</feature>
<reference evidence="3" key="1">
    <citation type="journal article" date="2019" name="Int. J. Syst. Evol. Microbiol.">
        <title>The Global Catalogue of Microorganisms (GCM) 10K type strain sequencing project: providing services to taxonomists for standard genome sequencing and annotation.</title>
        <authorList>
            <consortium name="The Broad Institute Genomics Platform"/>
            <consortium name="The Broad Institute Genome Sequencing Center for Infectious Disease"/>
            <person name="Wu L."/>
            <person name="Ma J."/>
        </authorList>
    </citation>
    <scope>NUCLEOTIDE SEQUENCE [LARGE SCALE GENOMIC DNA]</scope>
    <source>
        <strain evidence="3">JCM 4524</strain>
    </source>
</reference>
<name>A0ABP6CLL5_9ACTN</name>
<dbReference type="CDD" id="cd00093">
    <property type="entry name" value="HTH_XRE"/>
    <property type="match status" value="1"/>
</dbReference>
<protein>
    <submittedName>
        <fullName evidence="2">Helix-turn-helix transcriptional regulator</fullName>
    </submittedName>
</protein>
<evidence type="ECO:0000259" key="1">
    <source>
        <dbReference type="PROSITE" id="PS50943"/>
    </source>
</evidence>
<organism evidence="2 3">
    <name type="scientific">Streptomyces vastus</name>
    <dbReference type="NCBI Taxonomy" id="285451"/>
    <lineage>
        <taxon>Bacteria</taxon>
        <taxon>Bacillati</taxon>
        <taxon>Actinomycetota</taxon>
        <taxon>Actinomycetes</taxon>
        <taxon>Kitasatosporales</taxon>
        <taxon>Streptomycetaceae</taxon>
        <taxon>Streptomyces</taxon>
    </lineage>
</organism>
<evidence type="ECO:0000313" key="3">
    <source>
        <dbReference type="Proteomes" id="UP001500151"/>
    </source>
</evidence>
<dbReference type="EMBL" id="BAAASJ010000001">
    <property type="protein sequence ID" value="GAA2618707.1"/>
    <property type="molecule type" value="Genomic_DNA"/>
</dbReference>